<comment type="caution">
    <text evidence="2">The sequence shown here is derived from an EMBL/GenBank/DDBJ whole genome shotgun (WGS) entry which is preliminary data.</text>
</comment>
<dbReference type="EMBL" id="JAWLVV010000015">
    <property type="protein sequence ID" value="MDV7292016.1"/>
    <property type="molecule type" value="Genomic_DNA"/>
</dbReference>
<feature type="region of interest" description="Disordered" evidence="1">
    <location>
        <begin position="1"/>
        <end position="37"/>
    </location>
</feature>
<dbReference type="Proteomes" id="UP001186041">
    <property type="component" value="Unassembled WGS sequence"/>
</dbReference>
<organism evidence="2 3">
    <name type="scientific">Mycolicibacterium fortuitum</name>
    <name type="common">Mycobacterium fortuitum</name>
    <dbReference type="NCBI Taxonomy" id="1766"/>
    <lineage>
        <taxon>Bacteria</taxon>
        <taxon>Bacillati</taxon>
        <taxon>Actinomycetota</taxon>
        <taxon>Actinomycetes</taxon>
        <taxon>Mycobacteriales</taxon>
        <taxon>Mycobacteriaceae</taxon>
        <taxon>Mycolicibacterium</taxon>
    </lineage>
</organism>
<dbReference type="AlphaFoldDB" id="A0AAE5AD42"/>
<feature type="compositionally biased region" description="Basic residues" evidence="1">
    <location>
        <begin position="206"/>
        <end position="226"/>
    </location>
</feature>
<reference evidence="2" key="1">
    <citation type="submission" date="2023-10" db="EMBL/GenBank/DDBJ databases">
        <title>Mycolicibacterium fortuitum clinical isolates causing pulmonary infections in humans.</title>
        <authorList>
            <person name="Mejia-Ponce P.M."/>
            <person name="Zenteno-Cuevas R."/>
            <person name="Licona-Cassani C."/>
        </authorList>
    </citation>
    <scope>NUCLEOTIDE SEQUENCE</scope>
    <source>
        <strain evidence="2">M8</strain>
    </source>
</reference>
<feature type="compositionally biased region" description="Basic and acidic residues" evidence="1">
    <location>
        <begin position="25"/>
        <end position="37"/>
    </location>
</feature>
<evidence type="ECO:0000313" key="2">
    <source>
        <dbReference type="EMBL" id="MDV7292016.1"/>
    </source>
</evidence>
<evidence type="ECO:0000256" key="1">
    <source>
        <dbReference type="SAM" id="MobiDB-lite"/>
    </source>
</evidence>
<feature type="region of interest" description="Disordered" evidence="1">
    <location>
        <begin position="137"/>
        <end position="165"/>
    </location>
</feature>
<sequence length="226" mass="25395">MSSNPGRRHRRAARFGNRQPTRMTEYQRHRQAEQPRGEVKVHAHLHGLDLNAAVELDEAGAFEGIPCAVDGCGQAIEYSSELDAWQHHATKRIRCGGGRGEATPPDWYAGEPILDDVFEDLVADDGLAEELADAPLFDDPLTEPEEEPQQTAAPRRGRRVDGNPYDTEFARGVLAGLQLKPVYLKGTVPDDEVERRRLRNRDANRSRRASRRARVKRNRARHHSAA</sequence>
<accession>A0AAE5AD42</accession>
<evidence type="ECO:0000313" key="3">
    <source>
        <dbReference type="Proteomes" id="UP001186041"/>
    </source>
</evidence>
<feature type="region of interest" description="Disordered" evidence="1">
    <location>
        <begin position="185"/>
        <end position="226"/>
    </location>
</feature>
<protein>
    <submittedName>
        <fullName evidence="2">Uncharacterized protein</fullName>
    </submittedName>
</protein>
<proteinExistence type="predicted"/>
<feature type="compositionally biased region" description="Basic residues" evidence="1">
    <location>
        <begin position="1"/>
        <end position="13"/>
    </location>
</feature>
<dbReference type="RefSeq" id="WP_317722243.1">
    <property type="nucleotide sequence ID" value="NZ_JAWLVK010000015.1"/>
</dbReference>
<name>A0AAE5AD42_MYCFO</name>
<gene>
    <name evidence="2" type="ORF">R4485_17760</name>
</gene>